<evidence type="ECO:0000256" key="1">
    <source>
        <dbReference type="RuleBase" id="RU362114"/>
    </source>
</evidence>
<dbReference type="Pfam" id="PF00644">
    <property type="entry name" value="PARP"/>
    <property type="match status" value="1"/>
</dbReference>
<dbReference type="PROSITE" id="PS51059">
    <property type="entry name" value="PARP_CATALYTIC"/>
    <property type="match status" value="1"/>
</dbReference>
<dbReference type="EMBL" id="CAJNOI010000016">
    <property type="protein sequence ID" value="CAF0812693.1"/>
    <property type="molecule type" value="Genomic_DNA"/>
</dbReference>
<dbReference type="EMBL" id="CAJNOM010000656">
    <property type="protein sequence ID" value="CAF1534052.1"/>
    <property type="molecule type" value="Genomic_DNA"/>
</dbReference>
<dbReference type="Proteomes" id="UP000663877">
    <property type="component" value="Unassembled WGS sequence"/>
</dbReference>
<keyword evidence="1" id="KW-0808">Transferase</keyword>
<evidence type="ECO:0000313" key="3">
    <source>
        <dbReference type="EMBL" id="CAF0812693.1"/>
    </source>
</evidence>
<keyword evidence="1" id="KW-0520">NAD</keyword>
<evidence type="ECO:0000313" key="4">
    <source>
        <dbReference type="EMBL" id="CAF1534052.1"/>
    </source>
</evidence>
<name>A0A813TJN6_9BILA</name>
<keyword evidence="6" id="KW-1185">Reference proteome</keyword>
<dbReference type="Pfam" id="PF10283">
    <property type="entry name" value="zf-CCHH"/>
    <property type="match status" value="2"/>
</dbReference>
<evidence type="ECO:0000313" key="7">
    <source>
        <dbReference type="Proteomes" id="UP000663877"/>
    </source>
</evidence>
<dbReference type="EC" id="2.4.2.-" evidence="1"/>
<dbReference type="GO" id="GO:0003950">
    <property type="term" value="F:NAD+ poly-ADP-ribosyltransferase activity"/>
    <property type="evidence" value="ECO:0007669"/>
    <property type="project" value="UniProtKB-UniRule"/>
</dbReference>
<proteinExistence type="predicted"/>
<dbReference type="PANTHER" id="PTHR45740">
    <property type="entry name" value="POLY [ADP-RIBOSE] POLYMERASE"/>
    <property type="match status" value="1"/>
</dbReference>
<dbReference type="EMBL" id="CAJNOM010000658">
    <property type="protein sequence ID" value="CAF1534669.1"/>
    <property type="molecule type" value="Genomic_DNA"/>
</dbReference>
<accession>A0A813TJN6</accession>
<feature type="domain" description="PARP catalytic" evidence="2">
    <location>
        <begin position="253"/>
        <end position="528"/>
    </location>
</feature>
<reference evidence="3" key="1">
    <citation type="submission" date="2021-02" db="EMBL/GenBank/DDBJ databases">
        <authorList>
            <person name="Nowell W R."/>
        </authorList>
    </citation>
    <scope>NUCLEOTIDE SEQUENCE</scope>
</reference>
<protein>
    <recommendedName>
        <fullName evidence="1">Poly [ADP-ribose] polymerase</fullName>
        <shortName evidence="1">PARP</shortName>
        <ecNumber evidence="1">2.4.2.-</ecNumber>
    </recommendedName>
</protein>
<dbReference type="SUPFAM" id="SSF56399">
    <property type="entry name" value="ADP-ribosylation"/>
    <property type="match status" value="1"/>
</dbReference>
<evidence type="ECO:0000313" key="6">
    <source>
        <dbReference type="Proteomes" id="UP000663832"/>
    </source>
</evidence>
<sequence length="552" mass="64843">MTSCSNFTPHLFKKDTCCDCFQTKDKHIDLEHSLPTESSSTNISSNKSFPNDNNNIQLNQSSVHQNIINQEKKTDTAISREQTSESWERKPCRYGLKCYRTGQNHLDNFSHPLGFQVKQTKNTLKCQPQNTDQEKNICIYGSRCRRENPDHFKKYSHPVEYDTESQSDNSNSPLLQDNFEKQLLLVEKQFLASIAELQNRNQYYVQEIEKLRQDTIKMAEYHLQLENDLALELDERERRESKKRHVYSIQRKTPNYWGINAFEVPYREINIRQESGEFTMINDLFNSTIGSHGNQFGTIYGKDPTEFIVTNIKRIHNDKLWHEYCFKKDSIMNKTNNRLMEYESSKYFEDRPLLTPLLDASANEYWLFHGCDRKILPILLHDGYDPRVSSITGMFGGGFYLAENSSKSNQYIACPSCEKNCIFRGRGCSCKNQNDLQYLMIVYRALLGDVHIAMNYDKTIYRQKDKEKPIRRPPLKDNSCDLYDSVMGESKKHDGNKLEYREFILYEFGQAYPEYVIQYKRSATNAHPPSDPKNIINKCRFFLQNRFNLRSE</sequence>
<evidence type="ECO:0000259" key="2">
    <source>
        <dbReference type="PROSITE" id="PS51059"/>
    </source>
</evidence>
<dbReference type="GO" id="GO:0005634">
    <property type="term" value="C:nucleus"/>
    <property type="evidence" value="ECO:0007669"/>
    <property type="project" value="TreeGrafter"/>
</dbReference>
<dbReference type="InterPro" id="IPR019406">
    <property type="entry name" value="APLF_PBZ"/>
</dbReference>
<dbReference type="OrthoDB" id="411019at2759"/>
<dbReference type="InterPro" id="IPR051712">
    <property type="entry name" value="ARTD-AVP"/>
</dbReference>
<dbReference type="AlphaFoldDB" id="A0A813TJN6"/>
<evidence type="ECO:0000313" key="5">
    <source>
        <dbReference type="EMBL" id="CAF1534669.1"/>
    </source>
</evidence>
<gene>
    <name evidence="3" type="ORF">BJG266_LOCUS5820</name>
    <name evidence="4" type="ORF">QVE165_LOCUS45765</name>
    <name evidence="5" type="ORF">QVE165_LOCUS45812</name>
</gene>
<dbReference type="InterPro" id="IPR012317">
    <property type="entry name" value="Poly(ADP-ribose)pol_cat_dom"/>
</dbReference>
<organism evidence="3 7">
    <name type="scientific">Adineta steineri</name>
    <dbReference type="NCBI Taxonomy" id="433720"/>
    <lineage>
        <taxon>Eukaryota</taxon>
        <taxon>Metazoa</taxon>
        <taxon>Spiralia</taxon>
        <taxon>Gnathifera</taxon>
        <taxon>Rotifera</taxon>
        <taxon>Eurotatoria</taxon>
        <taxon>Bdelloidea</taxon>
        <taxon>Adinetida</taxon>
        <taxon>Adinetidae</taxon>
        <taxon>Adineta</taxon>
    </lineage>
</organism>
<dbReference type="PANTHER" id="PTHR45740:SF2">
    <property type="entry name" value="POLY [ADP-RIBOSE] POLYMERASE"/>
    <property type="match status" value="1"/>
</dbReference>
<dbReference type="GO" id="GO:1990404">
    <property type="term" value="F:NAD+-protein mono-ADP-ribosyltransferase activity"/>
    <property type="evidence" value="ECO:0007669"/>
    <property type="project" value="TreeGrafter"/>
</dbReference>
<dbReference type="Gene3D" id="3.90.228.10">
    <property type="match status" value="1"/>
</dbReference>
<dbReference type="Proteomes" id="UP000663832">
    <property type="component" value="Unassembled WGS sequence"/>
</dbReference>
<comment type="caution">
    <text evidence="3">The sequence shown here is derived from an EMBL/GenBank/DDBJ whole genome shotgun (WGS) entry which is preliminary data.</text>
</comment>
<keyword evidence="1" id="KW-0328">Glycosyltransferase</keyword>